<reference evidence="1 2" key="1">
    <citation type="submission" date="2015-01" db="EMBL/GenBank/DDBJ databases">
        <title>Evolution of Trichinella species and genotypes.</title>
        <authorList>
            <person name="Korhonen P.K."/>
            <person name="Edoardo P."/>
            <person name="Giuseppe L.R."/>
            <person name="Gasser R.B."/>
        </authorList>
    </citation>
    <scope>NUCLEOTIDE SEQUENCE [LARGE SCALE GENOMIC DNA]</scope>
    <source>
        <strain evidence="1">ISS417</strain>
    </source>
</reference>
<evidence type="ECO:0000313" key="2">
    <source>
        <dbReference type="Proteomes" id="UP000055048"/>
    </source>
</evidence>
<comment type="caution">
    <text evidence="1">The sequence shown here is derived from an EMBL/GenBank/DDBJ whole genome shotgun (WGS) entry which is preliminary data.</text>
</comment>
<dbReference type="AlphaFoldDB" id="A0A0V0U9M7"/>
<dbReference type="Proteomes" id="UP000055048">
    <property type="component" value="Unassembled WGS sequence"/>
</dbReference>
<protein>
    <submittedName>
        <fullName evidence="1">Uncharacterized protein</fullName>
    </submittedName>
</protein>
<keyword evidence="2" id="KW-1185">Reference proteome</keyword>
<proteinExistence type="predicted"/>
<accession>A0A0V0U9M7</accession>
<organism evidence="1 2">
    <name type="scientific">Trichinella murrelli</name>
    <dbReference type="NCBI Taxonomy" id="144512"/>
    <lineage>
        <taxon>Eukaryota</taxon>
        <taxon>Metazoa</taxon>
        <taxon>Ecdysozoa</taxon>
        <taxon>Nematoda</taxon>
        <taxon>Enoplea</taxon>
        <taxon>Dorylaimia</taxon>
        <taxon>Trichinellida</taxon>
        <taxon>Trichinellidae</taxon>
        <taxon>Trichinella</taxon>
    </lineage>
</organism>
<sequence length="72" mass="8490">MFEKLLAPFQYVSTRITNSSLLFRFLRVHKLPCQPPVEYEQANVSTAKWKRPLLNTTCRSQLFYKILQGRVS</sequence>
<gene>
    <name evidence="1" type="ORF">T05_133</name>
</gene>
<dbReference type="EMBL" id="JYDJ01000036">
    <property type="protein sequence ID" value="KRX47888.1"/>
    <property type="molecule type" value="Genomic_DNA"/>
</dbReference>
<evidence type="ECO:0000313" key="1">
    <source>
        <dbReference type="EMBL" id="KRX47888.1"/>
    </source>
</evidence>
<name>A0A0V0U9M7_9BILA</name>